<keyword evidence="3" id="KW-0255">Endonuclease</keyword>
<dbReference type="AlphaFoldDB" id="A0A699HAJ7"/>
<feature type="compositionally biased region" description="Polar residues" evidence="11">
    <location>
        <begin position="882"/>
        <end position="892"/>
    </location>
</feature>
<evidence type="ECO:0000259" key="12">
    <source>
        <dbReference type="Pfam" id="PF07727"/>
    </source>
</evidence>
<evidence type="ECO:0000256" key="3">
    <source>
        <dbReference type="ARBA" id="ARBA00022759"/>
    </source>
</evidence>
<feature type="region of interest" description="Disordered" evidence="11">
    <location>
        <begin position="870"/>
        <end position="945"/>
    </location>
</feature>
<dbReference type="Pfam" id="PF07727">
    <property type="entry name" value="RVT_2"/>
    <property type="match status" value="1"/>
</dbReference>
<feature type="non-terminal residue" evidence="13">
    <location>
        <position position="1"/>
    </location>
</feature>
<dbReference type="GO" id="GO:0003887">
    <property type="term" value="F:DNA-directed DNA polymerase activity"/>
    <property type="evidence" value="ECO:0007669"/>
    <property type="project" value="UniProtKB-KW"/>
</dbReference>
<keyword evidence="7" id="KW-0695">RNA-directed DNA polymerase</keyword>
<dbReference type="InterPro" id="IPR013103">
    <property type="entry name" value="RVT_2"/>
</dbReference>
<evidence type="ECO:0000256" key="1">
    <source>
        <dbReference type="ARBA" id="ARBA00022722"/>
    </source>
</evidence>
<dbReference type="GO" id="GO:0046872">
    <property type="term" value="F:metal ion binding"/>
    <property type="evidence" value="ECO:0007669"/>
    <property type="project" value="UniProtKB-KW"/>
</dbReference>
<evidence type="ECO:0000256" key="2">
    <source>
        <dbReference type="ARBA" id="ARBA00022723"/>
    </source>
</evidence>
<gene>
    <name evidence="13" type="ORF">Tci_356758</name>
</gene>
<keyword evidence="9" id="KW-0233">DNA recombination</keyword>
<feature type="region of interest" description="Disordered" evidence="11">
    <location>
        <begin position="246"/>
        <end position="265"/>
    </location>
</feature>
<sequence length="1095" mass="124760">ITTTIEVTLRKPPALETDAPTPLVTLVYSRKPRKSKTNVPVSKPKIIKSISANKKEPSKSWGSTVTNVPSSSLDECRLSKVFSARHGLVRGLPKLKFEKDHLCSACAMGKRMKKPYKPKSEDINQEKLYLSHMDLCGPMRVASINGKKRIIKTLHVDFDELTVVASKHSNLELVLHEITPATISSRLVPNPPPSTSYVPPLRTDWDILFQPLFDELLNPLPSVVLPAPEVIASIAEVVALVLATSTDSPSSTTVNQDAPSASNSQTLRETQFPVISNDFKEENHDLAIAHINNDPFFSFEESPKTPTFRDDPLHESFLEDLTSQGSSSNMRQTRTLFEPLVEPNNFKRAMNEPSWIDAMQEEIHEFERLQVWELVPCLDKVFLIKLKWIYKVKTDEFGRVLKNKARLVVQGFRQEEGIDFEKSFAHVAKIKAIRIFIANAAHKNMTIFQMDVKTTFLNGELKEEVYVSQPKGFVDHDNPSHVYKLKKALYGLKQAPRAIMDTTKAQQIALDDTLVAPANRLKIGKCKYRLSFDLKSKEPTIQVVLDALKLTSFYIAFQITANVPEIYMQEFWATVSLHHNSLRFKMNGKRHTLNVRNFRDLLQICPRLPGHRFKDPPFEEEILSFIRDLGYTGEIKVLIDDTQVYGDILPDVLTNQEMLDSKAYKEYYAIACRVVSRKAKTMYKKKTDEPVTSLKSKTAYATKGTRLKSKAKVTKPDMKKQPTKKTKAKGLAVLSEVALSIAEQINLATKKSKKYFHISHASGSGDGLILSQSEDEDDNDDEGDNNDGDNDDDADSDDQDDASDDERIKSDNDEILDPNLTNELYEDTNVNMEKGDAKMIDANQIGSKQLNVSQESRFEQEEEDAHVTLTPVFDAQKVDELVQSSSISSDFTSKGRDDQDKDEDPSTGSDRGTKRRKSGKDEEPSHTVEESCVQQDQEFVTRDNDEQPVHKEVTKVDWFKKPKRPPTPDPDWKIEVHRDDQQLYTFKAGDFKRRHLQDIEDMLLLLVQQKLTNLTIDELDGTLNDVRTALYDIAMELRIDYLPIRRWSNLDKKKARVMVQDIDKQLYQRRLMRNLEKFVGRRPYGEDLRLLKRTI</sequence>
<evidence type="ECO:0000256" key="10">
    <source>
        <dbReference type="ARBA" id="ARBA00023268"/>
    </source>
</evidence>
<protein>
    <submittedName>
        <fullName evidence="13">Retrovirus-related Pol polyprotein from transposon TNT 1-94</fullName>
    </submittedName>
</protein>
<keyword evidence="2" id="KW-0479">Metal-binding</keyword>
<keyword evidence="1" id="KW-0540">Nuclease</keyword>
<evidence type="ECO:0000256" key="4">
    <source>
        <dbReference type="ARBA" id="ARBA00022801"/>
    </source>
</evidence>
<proteinExistence type="predicted"/>
<dbReference type="InterPro" id="IPR039537">
    <property type="entry name" value="Retrotran_Ty1/copia-like"/>
</dbReference>
<feature type="compositionally biased region" description="Acidic residues" evidence="11">
    <location>
        <begin position="773"/>
        <end position="804"/>
    </location>
</feature>
<accession>A0A699HAJ7</accession>
<evidence type="ECO:0000256" key="9">
    <source>
        <dbReference type="ARBA" id="ARBA00023172"/>
    </source>
</evidence>
<dbReference type="EMBL" id="BKCJ010134107">
    <property type="protein sequence ID" value="GEX84783.1"/>
    <property type="molecule type" value="Genomic_DNA"/>
</dbReference>
<dbReference type="GO" id="GO:0006310">
    <property type="term" value="P:DNA recombination"/>
    <property type="evidence" value="ECO:0007669"/>
    <property type="project" value="UniProtKB-KW"/>
</dbReference>
<dbReference type="GO" id="GO:0015074">
    <property type="term" value="P:DNA integration"/>
    <property type="evidence" value="ECO:0007669"/>
    <property type="project" value="UniProtKB-KW"/>
</dbReference>
<evidence type="ECO:0000256" key="7">
    <source>
        <dbReference type="ARBA" id="ARBA00022918"/>
    </source>
</evidence>
<keyword evidence="8" id="KW-0548">Nucleotidyltransferase</keyword>
<keyword evidence="10" id="KW-0511">Multifunctional enzyme</keyword>
<evidence type="ECO:0000256" key="6">
    <source>
        <dbReference type="ARBA" id="ARBA00022908"/>
    </source>
</evidence>
<dbReference type="GO" id="GO:0003964">
    <property type="term" value="F:RNA-directed DNA polymerase activity"/>
    <property type="evidence" value="ECO:0007669"/>
    <property type="project" value="UniProtKB-KW"/>
</dbReference>
<feature type="domain" description="Reverse transcriptase Ty1/copia-type" evidence="12">
    <location>
        <begin position="370"/>
        <end position="501"/>
    </location>
</feature>
<organism evidence="13">
    <name type="scientific">Tanacetum cinerariifolium</name>
    <name type="common">Dalmatian daisy</name>
    <name type="synonym">Chrysanthemum cinerariifolium</name>
    <dbReference type="NCBI Taxonomy" id="118510"/>
    <lineage>
        <taxon>Eukaryota</taxon>
        <taxon>Viridiplantae</taxon>
        <taxon>Streptophyta</taxon>
        <taxon>Embryophyta</taxon>
        <taxon>Tracheophyta</taxon>
        <taxon>Spermatophyta</taxon>
        <taxon>Magnoliopsida</taxon>
        <taxon>eudicotyledons</taxon>
        <taxon>Gunneridae</taxon>
        <taxon>Pentapetalae</taxon>
        <taxon>asterids</taxon>
        <taxon>campanulids</taxon>
        <taxon>Asterales</taxon>
        <taxon>Asteraceae</taxon>
        <taxon>Asteroideae</taxon>
        <taxon>Anthemideae</taxon>
        <taxon>Anthemidinae</taxon>
        <taxon>Tanacetum</taxon>
    </lineage>
</organism>
<comment type="caution">
    <text evidence="13">The sequence shown here is derived from an EMBL/GenBank/DDBJ whole genome shotgun (WGS) entry which is preliminary data.</text>
</comment>
<evidence type="ECO:0000256" key="11">
    <source>
        <dbReference type="SAM" id="MobiDB-lite"/>
    </source>
</evidence>
<name>A0A699HAJ7_TANCI</name>
<reference evidence="13" key="1">
    <citation type="journal article" date="2019" name="Sci. Rep.">
        <title>Draft genome of Tanacetum cinerariifolium, the natural source of mosquito coil.</title>
        <authorList>
            <person name="Yamashiro T."/>
            <person name="Shiraishi A."/>
            <person name="Satake H."/>
            <person name="Nakayama K."/>
        </authorList>
    </citation>
    <scope>NUCLEOTIDE SEQUENCE</scope>
</reference>
<keyword evidence="4" id="KW-0378">Hydrolase</keyword>
<keyword evidence="8" id="KW-0239">DNA-directed DNA polymerase</keyword>
<keyword evidence="6" id="KW-0229">DNA integration</keyword>
<feature type="compositionally biased region" description="Basic and acidic residues" evidence="11">
    <location>
        <begin position="919"/>
        <end position="929"/>
    </location>
</feature>
<evidence type="ECO:0000313" key="13">
    <source>
        <dbReference type="EMBL" id="GEX84783.1"/>
    </source>
</evidence>
<evidence type="ECO:0000256" key="8">
    <source>
        <dbReference type="ARBA" id="ARBA00022932"/>
    </source>
</evidence>
<dbReference type="GO" id="GO:0016787">
    <property type="term" value="F:hydrolase activity"/>
    <property type="evidence" value="ECO:0007669"/>
    <property type="project" value="UniProtKB-KW"/>
</dbReference>
<dbReference type="GO" id="GO:0004519">
    <property type="term" value="F:endonuclease activity"/>
    <property type="evidence" value="ECO:0007669"/>
    <property type="project" value="UniProtKB-KW"/>
</dbReference>
<feature type="region of interest" description="Disordered" evidence="11">
    <location>
        <begin position="764"/>
        <end position="836"/>
    </location>
</feature>
<dbReference type="PANTHER" id="PTHR42648">
    <property type="entry name" value="TRANSPOSASE, PUTATIVE-RELATED"/>
    <property type="match status" value="1"/>
</dbReference>
<dbReference type="PANTHER" id="PTHR42648:SF11">
    <property type="entry name" value="TRANSPOSON TY4-P GAG-POL POLYPROTEIN"/>
    <property type="match status" value="1"/>
</dbReference>
<evidence type="ECO:0000256" key="5">
    <source>
        <dbReference type="ARBA" id="ARBA00022842"/>
    </source>
</evidence>
<keyword evidence="8" id="KW-0808">Transferase</keyword>
<feature type="region of interest" description="Disordered" evidence="11">
    <location>
        <begin position="705"/>
        <end position="726"/>
    </location>
</feature>
<keyword evidence="5" id="KW-0460">Magnesium</keyword>